<keyword evidence="7 9" id="KW-0057">Aromatic amino acid biosynthesis</keyword>
<feature type="binding site" evidence="9">
    <location>
        <position position="166"/>
    </location>
    <ligand>
        <name>3-phosphoshikimate</name>
        <dbReference type="ChEBI" id="CHEBI:145989"/>
    </ligand>
</feature>
<keyword evidence="5 9" id="KW-0028">Amino-acid biosynthesis</keyword>
<accession>A0A3P7Q0X9</accession>
<dbReference type="AlphaFoldDB" id="A0A3P7Q0X9"/>
<evidence type="ECO:0000256" key="4">
    <source>
        <dbReference type="ARBA" id="ARBA00022490"/>
    </source>
</evidence>
<evidence type="ECO:0000259" key="10">
    <source>
        <dbReference type="Pfam" id="PF00275"/>
    </source>
</evidence>
<dbReference type="InterPro" id="IPR013792">
    <property type="entry name" value="RNA3'P_cycl/enolpyr_Trfase_a/b"/>
</dbReference>
<evidence type="ECO:0000313" key="11">
    <source>
        <dbReference type="EMBL" id="VDN49041.1"/>
    </source>
</evidence>
<evidence type="ECO:0000256" key="6">
    <source>
        <dbReference type="ARBA" id="ARBA00022679"/>
    </source>
</evidence>
<dbReference type="EC" id="2.5.1.19" evidence="9"/>
<dbReference type="Gene3D" id="3.65.10.10">
    <property type="entry name" value="Enolpyruvate transferase domain"/>
    <property type="match status" value="2"/>
</dbReference>
<keyword evidence="12" id="KW-1185">Reference proteome</keyword>
<evidence type="ECO:0000313" key="12">
    <source>
        <dbReference type="Proteomes" id="UP000279029"/>
    </source>
</evidence>
<dbReference type="PROSITE" id="PS00104">
    <property type="entry name" value="EPSP_SYNTHASE_1"/>
    <property type="match status" value="1"/>
</dbReference>
<dbReference type="SUPFAM" id="SSF55205">
    <property type="entry name" value="EPT/RTPC-like"/>
    <property type="match status" value="1"/>
</dbReference>
<feature type="binding site" evidence="9">
    <location>
        <position position="385"/>
    </location>
    <ligand>
        <name>phosphoenolpyruvate</name>
        <dbReference type="ChEBI" id="CHEBI:58702"/>
    </ligand>
</feature>
<organism evidence="11 12">
    <name type="scientific">Petrocella atlantisensis</name>
    <dbReference type="NCBI Taxonomy" id="2173034"/>
    <lineage>
        <taxon>Bacteria</taxon>
        <taxon>Bacillati</taxon>
        <taxon>Bacillota</taxon>
        <taxon>Clostridia</taxon>
        <taxon>Lachnospirales</taxon>
        <taxon>Vallitaleaceae</taxon>
        <taxon>Petrocella</taxon>
    </lineage>
</organism>
<comment type="subcellular location">
    <subcellularLocation>
        <location evidence="9">Cytoplasm</location>
    </subcellularLocation>
</comment>
<feature type="binding site" evidence="9">
    <location>
        <position position="343"/>
    </location>
    <ligand>
        <name>phosphoenolpyruvate</name>
        <dbReference type="ChEBI" id="CHEBI:58702"/>
    </ligand>
</feature>
<dbReference type="Pfam" id="PF00275">
    <property type="entry name" value="EPSP_synthase"/>
    <property type="match status" value="1"/>
</dbReference>
<evidence type="ECO:0000256" key="5">
    <source>
        <dbReference type="ARBA" id="ARBA00022605"/>
    </source>
</evidence>
<dbReference type="OrthoDB" id="9809920at2"/>
<comment type="similarity">
    <text evidence="3 9">Belongs to the EPSP synthase family.</text>
</comment>
<evidence type="ECO:0000256" key="1">
    <source>
        <dbReference type="ARBA" id="ARBA00002174"/>
    </source>
</evidence>
<comment type="pathway">
    <text evidence="2 9">Metabolic intermediate biosynthesis; chorismate biosynthesis; chorismate from D-erythrose 4-phosphate and phosphoenolpyruvate: step 6/7.</text>
</comment>
<feature type="binding site" evidence="9">
    <location>
        <position position="164"/>
    </location>
    <ligand>
        <name>3-phosphoshikimate</name>
        <dbReference type="ChEBI" id="CHEBI:145989"/>
    </ligand>
</feature>
<dbReference type="PANTHER" id="PTHR21090:SF5">
    <property type="entry name" value="PENTAFUNCTIONAL AROM POLYPEPTIDE"/>
    <property type="match status" value="1"/>
</dbReference>
<dbReference type="GO" id="GO:0005737">
    <property type="term" value="C:cytoplasm"/>
    <property type="evidence" value="ECO:0007669"/>
    <property type="project" value="UniProtKB-SubCell"/>
</dbReference>
<dbReference type="GO" id="GO:0009423">
    <property type="term" value="P:chorismate biosynthetic process"/>
    <property type="evidence" value="ECO:0007669"/>
    <property type="project" value="UniProtKB-UniRule"/>
</dbReference>
<dbReference type="UniPathway" id="UPA00053">
    <property type="reaction ID" value="UER00089"/>
</dbReference>
<keyword evidence="4 9" id="KW-0963">Cytoplasm</keyword>
<gene>
    <name evidence="9 11" type="primary">aroA</name>
    <name evidence="11" type="ORF">PATL70BA_3122</name>
</gene>
<dbReference type="RefSeq" id="WP_125138083.1">
    <property type="nucleotide sequence ID" value="NZ_LR130778.1"/>
</dbReference>
<evidence type="ECO:0000256" key="7">
    <source>
        <dbReference type="ARBA" id="ARBA00023141"/>
    </source>
</evidence>
<feature type="binding site" evidence="9">
    <location>
        <position position="339"/>
    </location>
    <ligand>
        <name>3-phosphoshikimate</name>
        <dbReference type="ChEBI" id="CHEBI:145989"/>
    </ligand>
</feature>
<dbReference type="InterPro" id="IPR006264">
    <property type="entry name" value="EPSP_synthase"/>
</dbReference>
<dbReference type="NCBIfam" id="TIGR01356">
    <property type="entry name" value="aroA"/>
    <property type="match status" value="1"/>
</dbReference>
<dbReference type="GO" id="GO:0008652">
    <property type="term" value="P:amino acid biosynthetic process"/>
    <property type="evidence" value="ECO:0007669"/>
    <property type="project" value="UniProtKB-KW"/>
</dbReference>
<dbReference type="PIRSF" id="PIRSF000505">
    <property type="entry name" value="EPSPS"/>
    <property type="match status" value="1"/>
</dbReference>
<feature type="binding site" evidence="9">
    <location>
        <position position="91"/>
    </location>
    <ligand>
        <name>phosphoenolpyruvate</name>
        <dbReference type="ChEBI" id="CHEBI:58702"/>
    </ligand>
</feature>
<evidence type="ECO:0000256" key="2">
    <source>
        <dbReference type="ARBA" id="ARBA00004811"/>
    </source>
</evidence>
<dbReference type="GO" id="GO:0009073">
    <property type="term" value="P:aromatic amino acid family biosynthetic process"/>
    <property type="evidence" value="ECO:0007669"/>
    <property type="project" value="UniProtKB-KW"/>
</dbReference>
<comment type="caution">
    <text evidence="9">Lacks conserved residue(s) required for the propagation of feature annotation.</text>
</comment>
<evidence type="ECO:0000256" key="9">
    <source>
        <dbReference type="HAMAP-Rule" id="MF_00210"/>
    </source>
</evidence>
<dbReference type="InterPro" id="IPR023193">
    <property type="entry name" value="EPSP_synthase_CS"/>
</dbReference>
<comment type="catalytic activity">
    <reaction evidence="8">
        <text>3-phosphoshikimate + phosphoenolpyruvate = 5-O-(1-carboxyvinyl)-3-phosphoshikimate + phosphate</text>
        <dbReference type="Rhea" id="RHEA:21256"/>
        <dbReference type="ChEBI" id="CHEBI:43474"/>
        <dbReference type="ChEBI" id="CHEBI:57701"/>
        <dbReference type="ChEBI" id="CHEBI:58702"/>
        <dbReference type="ChEBI" id="CHEBI:145989"/>
        <dbReference type="EC" id="2.5.1.19"/>
    </reaction>
    <physiologicalReaction direction="left-to-right" evidence="8">
        <dbReference type="Rhea" id="RHEA:21257"/>
    </physiologicalReaction>
</comment>
<feature type="active site" description="Proton acceptor" evidence="9">
    <location>
        <position position="312"/>
    </location>
</feature>
<feature type="binding site" evidence="9">
    <location>
        <position position="19"/>
    </location>
    <ligand>
        <name>phosphoenolpyruvate</name>
        <dbReference type="ChEBI" id="CHEBI:58702"/>
    </ligand>
</feature>
<feature type="binding site" evidence="9">
    <location>
        <position position="166"/>
    </location>
    <ligand>
        <name>phosphoenolpyruvate</name>
        <dbReference type="ChEBI" id="CHEBI:58702"/>
    </ligand>
</feature>
<proteinExistence type="inferred from homology"/>
<dbReference type="EMBL" id="LR130778">
    <property type="protein sequence ID" value="VDN49041.1"/>
    <property type="molecule type" value="Genomic_DNA"/>
</dbReference>
<feature type="domain" description="Enolpyruvate transferase" evidence="10">
    <location>
        <begin position="4"/>
        <end position="420"/>
    </location>
</feature>
<sequence length="426" mass="45536">MHIQPVKQLKGTLKVPGDKSISHRSIMFGALAKGTTTVEGFLTGEDCLSTIACFRQMGIHIEQVQDKVTIQGKGLYGLTKPNSILDVGNSGTTMRLMSGILSGQSFEVNITGDASIRKRPMDRIIRPLTSMNANISSLSGNGLAPLSIKPSLLKPIDYISPVASAQVKSSILLANLYTGSTSTVKEPTLSRNHSEIMLNHFGAHVEINGSLVTSHPIKELFANHVVVPSDISSAAFFMVAGLICPNSDLILKDVGINPTRDGIIHVLKEMNGSIEVIDKRVVNGEPIADLHIKSSKLKGTIVEGDIIPTLIDEIPVIAVAAAYAEGTTIIKDAGELKVKETNRIDTMVSELKKMNIHIEATADGMIIVGGNRIQGAHVQSYDDHRVAMSLAIAALGANGHTRIENSGCIAISYPTFESDLSSLIHI</sequence>
<keyword evidence="6 9" id="KW-0808">Transferase</keyword>
<feature type="binding site" evidence="9">
    <location>
        <position position="19"/>
    </location>
    <ligand>
        <name>3-phosphoshikimate</name>
        <dbReference type="ChEBI" id="CHEBI:145989"/>
    </ligand>
</feature>
<comment type="subunit">
    <text evidence="9">Monomer.</text>
</comment>
<feature type="binding site" evidence="9">
    <location>
        <position position="20"/>
    </location>
    <ligand>
        <name>3-phosphoshikimate</name>
        <dbReference type="ChEBI" id="CHEBI:145989"/>
    </ligand>
</feature>
<comment type="function">
    <text evidence="1 9">Catalyzes the transfer of the enolpyruvyl moiety of phosphoenolpyruvate (PEP) to the 5-hydroxyl of shikimate-3-phosphate (S3P) to produce enolpyruvyl shikimate-3-phosphate and inorganic phosphate.</text>
</comment>
<dbReference type="Proteomes" id="UP000279029">
    <property type="component" value="Chromosome"/>
</dbReference>
<name>A0A3P7Q0X9_9FIRM</name>
<dbReference type="InterPro" id="IPR036968">
    <property type="entry name" value="Enolpyruvate_Tfrase_sf"/>
</dbReference>
<evidence type="ECO:0000256" key="3">
    <source>
        <dbReference type="ARBA" id="ARBA00009948"/>
    </source>
</evidence>
<dbReference type="FunFam" id="3.65.10.10:FF:000006">
    <property type="entry name" value="3-phosphoshikimate 1-carboxyvinyltransferase"/>
    <property type="match status" value="1"/>
</dbReference>
<dbReference type="InterPro" id="IPR001986">
    <property type="entry name" value="Enolpyruvate_Tfrase_dom"/>
</dbReference>
<dbReference type="FunFam" id="3.65.10.10:FF:000005">
    <property type="entry name" value="3-phosphoshikimate 1-carboxyvinyltransferase"/>
    <property type="match status" value="1"/>
</dbReference>
<dbReference type="HAMAP" id="MF_00210">
    <property type="entry name" value="EPSP_synth"/>
    <property type="match status" value="1"/>
</dbReference>
<dbReference type="CDD" id="cd01556">
    <property type="entry name" value="EPSP_synthase"/>
    <property type="match status" value="1"/>
</dbReference>
<dbReference type="KEGG" id="cbar:PATL70BA_3122"/>
<evidence type="ECO:0000256" key="8">
    <source>
        <dbReference type="ARBA" id="ARBA00044633"/>
    </source>
</evidence>
<dbReference type="GO" id="GO:0003866">
    <property type="term" value="F:3-phosphoshikimate 1-carboxyvinyltransferase activity"/>
    <property type="evidence" value="ECO:0007669"/>
    <property type="project" value="UniProtKB-UniRule"/>
</dbReference>
<dbReference type="PANTHER" id="PTHR21090">
    <property type="entry name" value="AROM/DEHYDROQUINATE SYNTHASE"/>
    <property type="match status" value="1"/>
</dbReference>
<reference evidence="11 12" key="1">
    <citation type="submission" date="2018-09" db="EMBL/GenBank/DDBJ databases">
        <authorList>
            <person name="Postec A."/>
        </authorList>
    </citation>
    <scope>NUCLEOTIDE SEQUENCE [LARGE SCALE GENOMIC DNA]</scope>
    <source>
        <strain evidence="11">70B-A</strain>
    </source>
</reference>
<feature type="binding site" evidence="9">
    <location>
        <position position="312"/>
    </location>
    <ligand>
        <name>3-phosphoshikimate</name>
        <dbReference type="ChEBI" id="CHEBI:145989"/>
    </ligand>
</feature>
<protein>
    <recommendedName>
        <fullName evidence="9">3-phosphoshikimate 1-carboxyvinyltransferase</fullName>
        <ecNumber evidence="9">2.5.1.19</ecNumber>
    </recommendedName>
    <alternativeName>
        <fullName evidence="9">5-enolpyruvylshikimate-3-phosphate synthase</fullName>
        <shortName evidence="9">EPSP synthase</shortName>
        <shortName evidence="9">EPSPS</shortName>
    </alternativeName>
</protein>
<feature type="binding site" evidence="9">
    <location>
        <position position="24"/>
    </location>
    <ligand>
        <name>3-phosphoshikimate</name>
        <dbReference type="ChEBI" id="CHEBI:145989"/>
    </ligand>
</feature>
<feature type="binding site" evidence="9">
    <location>
        <position position="119"/>
    </location>
    <ligand>
        <name>phosphoenolpyruvate</name>
        <dbReference type="ChEBI" id="CHEBI:58702"/>
    </ligand>
</feature>